<name>A0A2X4WEC3_LEDLE</name>
<dbReference type="AlphaFoldDB" id="A0A2X4WEC3"/>
<protein>
    <recommendedName>
        <fullName evidence="3">Galactose-1-phosphate uridylyltransferase</fullName>
    </recommendedName>
</protein>
<dbReference type="RefSeq" id="WP_066138330.1">
    <property type="nucleotide sequence ID" value="NZ_CBCSGM010000001.1"/>
</dbReference>
<dbReference type="KEGG" id="blen:NCTC4824_02157"/>
<proteinExistence type="predicted"/>
<dbReference type="STRING" id="1348624.GCA_001591545_01218"/>
<dbReference type="SUPFAM" id="SSF54197">
    <property type="entry name" value="HIT-like"/>
    <property type="match status" value="2"/>
</dbReference>
<dbReference type="Proteomes" id="UP000249134">
    <property type="component" value="Chromosome 1"/>
</dbReference>
<evidence type="ECO:0000313" key="2">
    <source>
        <dbReference type="Proteomes" id="UP000249134"/>
    </source>
</evidence>
<dbReference type="InterPro" id="IPR036265">
    <property type="entry name" value="HIT-like_sf"/>
</dbReference>
<gene>
    <name evidence="1" type="ORF">NCTC4824_02157</name>
</gene>
<sequence length="343" mass="39149">MTIHFKKAEEWFTFYDGQGNLIERKTEIRFDPLTGESSRLVFDAGLSPVLPNYTEAAEQSGGKNCPFCPENILKMTPVFPKEITFDDRITQGEAIVFPNLFPYSKHNGVVVFSGQHYVRLEEFTTQLIKNAFIAAQTYIQNVIKTDSKVSFASINWNYLPESGGSILHPHLHVIASESPTNYQAITNEKENQYKKENGTEYFSDLYETEKTLDERWIGECDSVAWVHAYAPKSHNDFIGIFTQASNIHNITEQDWLSFSESLTKIFATLNDQGFASFNLSLHVSTDPEAKQPIHVRLIPRLTIGQLETSDINFFQALHQEPLTYKSPEDITRKAHAHFNSRIK</sequence>
<reference evidence="1 2" key="1">
    <citation type="submission" date="2018-06" db="EMBL/GenBank/DDBJ databases">
        <authorList>
            <consortium name="Pathogen Informatics"/>
            <person name="Doyle S."/>
        </authorList>
    </citation>
    <scope>NUCLEOTIDE SEQUENCE [LARGE SCALE GENOMIC DNA]</scope>
    <source>
        <strain evidence="1 2">NCTC4824</strain>
    </source>
</reference>
<organism evidence="1 2">
    <name type="scientific">Lederbergia lenta</name>
    <name type="common">Bacillus lentus</name>
    <dbReference type="NCBI Taxonomy" id="1467"/>
    <lineage>
        <taxon>Bacteria</taxon>
        <taxon>Bacillati</taxon>
        <taxon>Bacillota</taxon>
        <taxon>Bacilli</taxon>
        <taxon>Bacillales</taxon>
        <taxon>Bacillaceae</taxon>
        <taxon>Lederbergia</taxon>
    </lineage>
</organism>
<evidence type="ECO:0008006" key="3">
    <source>
        <dbReference type="Google" id="ProtNLM"/>
    </source>
</evidence>
<accession>A0A2X4WEC3</accession>
<dbReference type="Gene3D" id="3.30.428.10">
    <property type="entry name" value="HIT-like"/>
    <property type="match status" value="2"/>
</dbReference>
<dbReference type="EMBL" id="LS483476">
    <property type="protein sequence ID" value="SQI58218.1"/>
    <property type="molecule type" value="Genomic_DNA"/>
</dbReference>
<evidence type="ECO:0000313" key="1">
    <source>
        <dbReference type="EMBL" id="SQI58218.1"/>
    </source>
</evidence>
<keyword evidence="2" id="KW-1185">Reference proteome</keyword>